<dbReference type="InterPro" id="IPR030960">
    <property type="entry name" value="DHQS/DOIS_N"/>
</dbReference>
<feature type="binding site" evidence="19">
    <location>
        <position position="206"/>
    </location>
    <ligand>
        <name>NAD(+)</name>
        <dbReference type="ChEBI" id="CHEBI:57540"/>
    </ligand>
</feature>
<evidence type="ECO:0000256" key="12">
    <source>
        <dbReference type="ARBA" id="ARBA00022840"/>
    </source>
</evidence>
<dbReference type="GO" id="GO:0003856">
    <property type="term" value="F:3-dehydroquinate synthase activity"/>
    <property type="evidence" value="ECO:0007669"/>
    <property type="project" value="UniProtKB-UniRule"/>
</dbReference>
<feature type="active site" description="Schiff-base intermediate with substrate; for 3-dehydroquinate dehydratase activity" evidence="19">
    <location>
        <position position="1264"/>
    </location>
</feature>
<protein>
    <recommendedName>
        <fullName evidence="19">Pentafunctional AROM polypeptide</fullName>
    </recommendedName>
    <domain>
        <recommendedName>
            <fullName evidence="19">3-dehydroquinate synthase</fullName>
            <shortName evidence="19">DHQS</shortName>
            <ecNumber evidence="19">4.2.3.4</ecNumber>
        </recommendedName>
    </domain>
    <domain>
        <recommendedName>
            <fullName evidence="19">3-phosphoshikimate 1-carboxyvinyltransferase</fullName>
            <ecNumber evidence="19">2.5.1.19</ecNumber>
        </recommendedName>
        <alternativeName>
            <fullName evidence="19">5-enolpyruvylshikimate-3-phosphate synthase</fullName>
            <shortName evidence="19">EPSP synthase</shortName>
            <shortName evidence="19">EPSPS</shortName>
        </alternativeName>
    </domain>
    <domain>
        <recommendedName>
            <fullName evidence="19">Shikimate kinase</fullName>
            <shortName evidence="19">SK</shortName>
            <ecNumber evidence="19">2.7.1.71</ecNumber>
        </recommendedName>
    </domain>
    <domain>
        <recommendedName>
            <fullName evidence="19">3-dehydroquinate dehydratase</fullName>
            <shortName evidence="19">3-dehydroquinase</shortName>
            <ecNumber evidence="19">4.2.1.10</ecNumber>
        </recommendedName>
    </domain>
    <domain>
        <recommendedName>
            <fullName evidence="19">Shikimate dehydrogenase</fullName>
            <ecNumber evidence="19">1.1.1.25</ecNumber>
        </recommendedName>
    </domain>
</protein>
<dbReference type="InterPro" id="IPR046346">
    <property type="entry name" value="Aminoacid_DH-like_N_sf"/>
</dbReference>
<evidence type="ECO:0000259" key="24">
    <source>
        <dbReference type="Pfam" id="PF08501"/>
    </source>
</evidence>
<evidence type="ECO:0000256" key="4">
    <source>
        <dbReference type="ARBA" id="ARBA00009948"/>
    </source>
</evidence>
<dbReference type="SUPFAM" id="SSF51569">
    <property type="entry name" value="Aldolase"/>
    <property type="match status" value="1"/>
</dbReference>
<comment type="similarity">
    <text evidence="19 20">In the C-terminal section; belongs to the shikimate dehydrogenase family.</text>
</comment>
<dbReference type="InterPro" id="IPR013792">
    <property type="entry name" value="RNA3'P_cycl/enolpyr_Trfase_a/b"/>
</dbReference>
<keyword evidence="15 19" id="KW-0057">Aromatic amino acid biosynthesis</keyword>
<dbReference type="Gene3D" id="3.40.50.10860">
    <property type="entry name" value="Leucine Dehydrogenase, chain A, domain 1"/>
    <property type="match status" value="1"/>
</dbReference>
<evidence type="ECO:0000259" key="22">
    <source>
        <dbReference type="Pfam" id="PF01488"/>
    </source>
</evidence>
<keyword evidence="6 19" id="KW-0028">Amino-acid biosynthesis</keyword>
<comment type="function">
    <text evidence="19 20">The AROM polypeptide catalyzes 5 consecutive enzymatic reactions in prechorismate polyaromatic amino acid biosynthesis.</text>
</comment>
<dbReference type="InterPro" id="IPR013708">
    <property type="entry name" value="Shikimate_DH-bd_N"/>
</dbReference>
<feature type="binding site" evidence="19">
    <location>
        <begin position="210"/>
        <end position="213"/>
    </location>
    <ligand>
        <name>7-phospho-2-dehydro-3-deoxy-D-arabino-heptonate</name>
        <dbReference type="ChEBI" id="CHEBI:58394"/>
    </ligand>
</feature>
<dbReference type="GO" id="GO:0003855">
    <property type="term" value="F:3-dehydroquinate dehydratase activity"/>
    <property type="evidence" value="ECO:0007669"/>
    <property type="project" value="UniProtKB-UniRule"/>
</dbReference>
<feature type="domain" description="Enolpyruvate transferase" evidence="21">
    <location>
        <begin position="439"/>
        <end position="864"/>
    </location>
</feature>
<dbReference type="Pfam" id="PF08501">
    <property type="entry name" value="Shikimate_dh_N"/>
    <property type="match status" value="1"/>
</dbReference>
<dbReference type="InterPro" id="IPR001986">
    <property type="entry name" value="Enolpyruvate_Tfrase_dom"/>
</dbReference>
<evidence type="ECO:0000313" key="27">
    <source>
        <dbReference type="Proteomes" id="UP001140172"/>
    </source>
</evidence>
<dbReference type="Gene3D" id="3.40.50.1970">
    <property type="match status" value="1"/>
</dbReference>
<comment type="pathway">
    <text evidence="19 20">Metabolic intermediate biosynthesis; chorismate biosynthesis; chorismate from D-erythrose 4-phosphate and phosphoenolpyruvate: step 2/7.</text>
</comment>
<keyword evidence="7 19" id="KW-0808">Transferase</keyword>
<dbReference type="EC" id="4.2.1.10" evidence="19"/>
<comment type="similarity">
    <text evidence="19 20">In the 3rd section; belongs to the shikimate kinase family.</text>
</comment>
<dbReference type="GO" id="GO:0009423">
    <property type="term" value="P:chorismate biosynthetic process"/>
    <property type="evidence" value="ECO:0007669"/>
    <property type="project" value="UniProtKB-UniRule"/>
</dbReference>
<dbReference type="InterPro" id="IPR022893">
    <property type="entry name" value="Shikimate_DH_fam"/>
</dbReference>
<comment type="cofactor">
    <cofactor evidence="19 20">
        <name>Zn(2+)</name>
        <dbReference type="ChEBI" id="CHEBI:29105"/>
    </cofactor>
    <text evidence="19 20">Binds 2 Zn(2+) ions per subunit.</text>
</comment>
<dbReference type="FunFam" id="3.65.10.10:FF:000007">
    <property type="entry name" value="Pentafunctional AROM polypeptide"/>
    <property type="match status" value="1"/>
</dbReference>
<feature type="binding site" evidence="19">
    <location>
        <position position="178"/>
    </location>
    <ligand>
        <name>7-phospho-2-dehydro-3-deoxy-D-arabino-heptonate</name>
        <dbReference type="ChEBI" id="CHEBI:58394"/>
    </ligand>
</feature>
<feature type="active site" description="For EPSP synthase activity" evidence="19">
    <location>
        <position position="852"/>
    </location>
</feature>
<keyword evidence="16 19" id="KW-0456">Lyase</keyword>
<dbReference type="InterPro" id="IPR006264">
    <property type="entry name" value="EPSP_synthase"/>
</dbReference>
<evidence type="ECO:0000256" key="9">
    <source>
        <dbReference type="ARBA" id="ARBA00022741"/>
    </source>
</evidence>
<evidence type="ECO:0000259" key="25">
    <source>
        <dbReference type="Pfam" id="PF24621"/>
    </source>
</evidence>
<dbReference type="CDD" id="cd00502">
    <property type="entry name" value="DHQase_I"/>
    <property type="match status" value="1"/>
</dbReference>
<evidence type="ECO:0000256" key="17">
    <source>
        <dbReference type="ARBA" id="ARBA00023268"/>
    </source>
</evidence>
<comment type="pathway">
    <text evidence="19 20">Metabolic intermediate biosynthesis; chorismate biosynthesis; chorismate from D-erythrose 4-phosphate and phosphoenolpyruvate: step 3/7.</text>
</comment>
<dbReference type="HAMAP" id="MF_00210">
    <property type="entry name" value="EPSP_synth"/>
    <property type="match status" value="1"/>
</dbReference>
<feature type="binding site" evidence="19">
    <location>
        <position position="294"/>
    </location>
    <ligand>
        <name>Zn(2+)</name>
        <dbReference type="ChEBI" id="CHEBI:29105"/>
        <note>catalytic</note>
    </ligand>
</feature>
<feature type="active site" description="Proton acceptor; for 3-dehydroquinate dehydratase activity" evidence="19">
    <location>
        <position position="1232"/>
    </location>
</feature>
<dbReference type="Gene3D" id="3.40.50.300">
    <property type="entry name" value="P-loop containing nucleotide triphosphate hydrolases"/>
    <property type="match status" value="1"/>
</dbReference>
<comment type="similarity">
    <text evidence="2">In the 2nd section; belongs to the type-I 3-dehydroquinase family.</text>
</comment>
<dbReference type="InterPro" id="IPR027417">
    <property type="entry name" value="P-loop_NTPase"/>
</dbReference>
<evidence type="ECO:0000256" key="18">
    <source>
        <dbReference type="ARBA" id="ARBA00044633"/>
    </source>
</evidence>
<feature type="binding site" evidence="19">
    <location>
        <position position="146"/>
    </location>
    <ligand>
        <name>7-phospho-2-dehydro-3-deoxy-D-arabino-heptonate</name>
        <dbReference type="ChEBI" id="CHEBI:58394"/>
    </ligand>
</feature>
<dbReference type="EC" id="2.5.1.19" evidence="19"/>
<dbReference type="CDD" id="cd01065">
    <property type="entry name" value="NAD_bind_Shikimate_DH"/>
    <property type="match status" value="1"/>
</dbReference>
<dbReference type="SUPFAM" id="SSF52540">
    <property type="entry name" value="P-loop containing nucleoside triphosphate hydrolases"/>
    <property type="match status" value="1"/>
</dbReference>
<dbReference type="InterPro" id="IPR010110">
    <property type="entry name" value="Shikimate_DH_AroM-type"/>
</dbReference>
<comment type="pathway">
    <text evidence="1 19 20">Metabolic intermediate biosynthesis; chorismate biosynthesis; chorismate from D-erythrose 4-phosphate and phosphoenolpyruvate: step 6/7.</text>
</comment>
<dbReference type="InterPro" id="IPR001381">
    <property type="entry name" value="DHquinase_I"/>
</dbReference>
<evidence type="ECO:0000256" key="6">
    <source>
        <dbReference type="ARBA" id="ARBA00022605"/>
    </source>
</evidence>
<evidence type="ECO:0000256" key="20">
    <source>
        <dbReference type="PIRNR" id="PIRNR000514"/>
    </source>
</evidence>
<dbReference type="EC" id="1.1.1.25" evidence="19"/>
<dbReference type="GO" id="GO:0005737">
    <property type="term" value="C:cytoplasm"/>
    <property type="evidence" value="ECO:0007669"/>
    <property type="project" value="UniProtKB-SubCell"/>
</dbReference>
<comment type="similarity">
    <text evidence="20">In the N-terminal section; belongs to the dehydroquinate synthase family.</text>
</comment>
<comment type="subcellular location">
    <subcellularLocation>
        <location evidence="19 20">Cytoplasm</location>
    </subcellularLocation>
</comment>
<gene>
    <name evidence="26" type="primary">ARO1</name>
    <name evidence="26" type="ORF">GGI15_004931</name>
</gene>
<feature type="binding site" evidence="19">
    <location>
        <position position="310"/>
    </location>
    <ligand>
        <name>Zn(2+)</name>
        <dbReference type="ChEBI" id="CHEBI:29105"/>
        <note>catalytic</note>
    </ligand>
</feature>
<dbReference type="SUPFAM" id="SSF53223">
    <property type="entry name" value="Aminoacid dehydrogenase-like, N-terminal domain"/>
    <property type="match status" value="1"/>
</dbReference>
<evidence type="ECO:0000256" key="5">
    <source>
        <dbReference type="ARBA" id="ARBA00022490"/>
    </source>
</evidence>
<comment type="catalytic activity">
    <reaction evidence="19 20">
        <text>3-dehydroquinate = 3-dehydroshikimate + H2O</text>
        <dbReference type="Rhea" id="RHEA:21096"/>
        <dbReference type="ChEBI" id="CHEBI:15377"/>
        <dbReference type="ChEBI" id="CHEBI:16630"/>
        <dbReference type="ChEBI" id="CHEBI:32364"/>
        <dbReference type="EC" id="4.2.1.10"/>
    </reaction>
</comment>
<feature type="active site" description="Proton acceptor; for 3-dehydroquinate synthase activity" evidence="19">
    <location>
        <position position="283"/>
    </location>
</feature>
<evidence type="ECO:0000256" key="11">
    <source>
        <dbReference type="ARBA" id="ARBA00022833"/>
    </source>
</evidence>
<feature type="binding site" evidence="19">
    <location>
        <position position="273"/>
    </location>
    <ligand>
        <name>7-phospho-2-dehydro-3-deoxy-D-arabino-heptonate</name>
        <dbReference type="ChEBI" id="CHEBI:58394"/>
    </ligand>
</feature>
<dbReference type="SUPFAM" id="SSF56796">
    <property type="entry name" value="Dehydroquinate synthase-like"/>
    <property type="match status" value="1"/>
</dbReference>
<dbReference type="HAMAP" id="MF_03143">
    <property type="entry name" value="Pentafunct_AroM"/>
    <property type="match status" value="1"/>
</dbReference>
<keyword evidence="13 19" id="KW-0521">NADP</keyword>
<feature type="binding site" evidence="19">
    <location>
        <position position="382"/>
    </location>
    <ligand>
        <name>7-phospho-2-dehydro-3-deoxy-D-arabino-heptonate</name>
        <dbReference type="ChEBI" id="CHEBI:58394"/>
    </ligand>
</feature>
<evidence type="ECO:0000256" key="7">
    <source>
        <dbReference type="ARBA" id="ARBA00022679"/>
    </source>
</evidence>
<dbReference type="Pfam" id="PF01488">
    <property type="entry name" value="Shikimate_DH"/>
    <property type="match status" value="1"/>
</dbReference>
<dbReference type="CDD" id="cd01556">
    <property type="entry name" value="EPSP_synthase"/>
    <property type="match status" value="1"/>
</dbReference>
<comment type="similarity">
    <text evidence="19 20">In the 4th section; belongs to the type-I 3-dehydroquinase family.</text>
</comment>
<dbReference type="Gene3D" id="3.40.50.720">
    <property type="entry name" value="NAD(P)-binding Rossmann-like Domain"/>
    <property type="match status" value="1"/>
</dbReference>
<comment type="catalytic activity">
    <reaction evidence="19 20">
        <text>7-phospho-2-dehydro-3-deoxy-D-arabino-heptonate = 3-dehydroquinate + phosphate</text>
        <dbReference type="Rhea" id="RHEA:21968"/>
        <dbReference type="ChEBI" id="CHEBI:32364"/>
        <dbReference type="ChEBI" id="CHEBI:43474"/>
        <dbReference type="ChEBI" id="CHEBI:58394"/>
        <dbReference type="EC" id="4.2.3.4"/>
    </reaction>
</comment>
<dbReference type="InterPro" id="IPR056179">
    <property type="entry name" value="DHQS_C"/>
</dbReference>
<evidence type="ECO:0000256" key="1">
    <source>
        <dbReference type="ARBA" id="ARBA00004811"/>
    </source>
</evidence>
<dbReference type="InterPro" id="IPR008289">
    <property type="entry name" value="Pentafunct_AroM"/>
</dbReference>
<dbReference type="Proteomes" id="UP001140172">
    <property type="component" value="Unassembled WGS sequence"/>
</dbReference>
<keyword evidence="5 19" id="KW-0963">Cytoplasm</keyword>
<comment type="subunit">
    <text evidence="19 20">Homodimer.</text>
</comment>
<dbReference type="EC" id="4.2.3.4" evidence="19"/>
<dbReference type="GO" id="GO:0009073">
    <property type="term" value="P:aromatic amino acid family biosynthetic process"/>
    <property type="evidence" value="ECO:0007669"/>
    <property type="project" value="UniProtKB-UniRule"/>
</dbReference>
<feature type="binding site" evidence="19">
    <location>
        <position position="162"/>
    </location>
    <ligand>
        <name>7-phospho-2-dehydro-3-deoxy-D-arabino-heptonate</name>
        <dbReference type="ChEBI" id="CHEBI:58394"/>
    </ligand>
</feature>
<dbReference type="InterPro" id="IPR023193">
    <property type="entry name" value="EPSP_synthase_CS"/>
</dbReference>
<feature type="domain" description="3-dehydroquinate synthase C-terminal" evidence="25">
    <location>
        <begin position="207"/>
        <end position="383"/>
    </location>
</feature>
<dbReference type="GO" id="GO:0004765">
    <property type="term" value="F:shikimate kinase activity"/>
    <property type="evidence" value="ECO:0007669"/>
    <property type="project" value="UniProtKB-UniRule"/>
</dbReference>
<dbReference type="InterPro" id="IPR016037">
    <property type="entry name" value="DHQ_synth_AroB"/>
</dbReference>
<comment type="catalytic activity">
    <reaction evidence="19 20">
        <text>shikimate + ATP = 3-phosphoshikimate + ADP + H(+)</text>
        <dbReference type="Rhea" id="RHEA:13121"/>
        <dbReference type="ChEBI" id="CHEBI:15378"/>
        <dbReference type="ChEBI" id="CHEBI:30616"/>
        <dbReference type="ChEBI" id="CHEBI:36208"/>
        <dbReference type="ChEBI" id="CHEBI:145989"/>
        <dbReference type="ChEBI" id="CHEBI:456216"/>
        <dbReference type="EC" id="2.7.1.71"/>
    </reaction>
</comment>
<comment type="catalytic activity">
    <reaction evidence="19 20">
        <text>shikimate + NADP(+) = 3-dehydroshikimate + NADPH + H(+)</text>
        <dbReference type="Rhea" id="RHEA:17737"/>
        <dbReference type="ChEBI" id="CHEBI:15378"/>
        <dbReference type="ChEBI" id="CHEBI:16630"/>
        <dbReference type="ChEBI" id="CHEBI:36208"/>
        <dbReference type="ChEBI" id="CHEBI:57783"/>
        <dbReference type="ChEBI" id="CHEBI:58349"/>
        <dbReference type="EC" id="1.1.1.25"/>
    </reaction>
</comment>
<evidence type="ECO:0000256" key="8">
    <source>
        <dbReference type="ARBA" id="ARBA00022723"/>
    </source>
</evidence>
<keyword evidence="11 19" id="KW-0862">Zinc</keyword>
<dbReference type="Gene3D" id="1.20.1090.10">
    <property type="entry name" value="Dehydroquinate synthase-like - alpha domain"/>
    <property type="match status" value="1"/>
</dbReference>
<dbReference type="Pfam" id="PF00275">
    <property type="entry name" value="EPSP_synthase"/>
    <property type="match status" value="1"/>
</dbReference>
<dbReference type="Gene3D" id="3.20.20.70">
    <property type="entry name" value="Aldolase class I"/>
    <property type="match status" value="1"/>
</dbReference>
<keyword evidence="17 19" id="KW-0511">Multifunctional enzyme</keyword>
<feature type="region of interest" description="3-dehydroquinate synthase" evidence="19">
    <location>
        <begin position="1"/>
        <end position="410"/>
    </location>
</feature>
<feature type="binding site" evidence="19">
    <location>
        <position position="310"/>
    </location>
    <ligand>
        <name>7-phospho-2-dehydro-3-deoxy-D-arabino-heptonate</name>
        <dbReference type="ChEBI" id="CHEBI:58394"/>
    </ligand>
</feature>
<dbReference type="GO" id="GO:0005524">
    <property type="term" value="F:ATP binding"/>
    <property type="evidence" value="ECO:0007669"/>
    <property type="project" value="UniProtKB-UniRule"/>
</dbReference>
<feature type="binding site" evidence="19">
    <location>
        <position position="177"/>
    </location>
    <ligand>
        <name>NAD(+)</name>
        <dbReference type="ChEBI" id="CHEBI:57540"/>
    </ligand>
</feature>
<dbReference type="InterPro" id="IPR000623">
    <property type="entry name" value="Shikimate_kinase/TSH1"/>
</dbReference>
<comment type="similarity">
    <text evidence="19">In the N-terminal section; belongs to the sugar phosphate cyclases superfamily. Dehydroquinate synthase family.</text>
</comment>
<dbReference type="Pfam" id="PF01487">
    <property type="entry name" value="DHquinase_I"/>
    <property type="match status" value="1"/>
</dbReference>
<organism evidence="26 27">
    <name type="scientific">Coemansia interrupta</name>
    <dbReference type="NCBI Taxonomy" id="1126814"/>
    <lineage>
        <taxon>Eukaryota</taxon>
        <taxon>Fungi</taxon>
        <taxon>Fungi incertae sedis</taxon>
        <taxon>Zoopagomycota</taxon>
        <taxon>Kickxellomycotina</taxon>
        <taxon>Kickxellomycetes</taxon>
        <taxon>Kickxellales</taxon>
        <taxon>Kickxellaceae</taxon>
        <taxon>Coemansia</taxon>
    </lineage>
</organism>
<dbReference type="GO" id="GO:0003866">
    <property type="term" value="F:3-phosphoshikimate 1-carboxyvinyltransferase activity"/>
    <property type="evidence" value="ECO:0007669"/>
    <property type="project" value="UniProtKB-UniRule"/>
</dbReference>
<dbReference type="HAMAP" id="MF_00222">
    <property type="entry name" value="Shikimate_DH_AroE"/>
    <property type="match status" value="1"/>
</dbReference>
<evidence type="ECO:0000256" key="3">
    <source>
        <dbReference type="ARBA" id="ARBA00009349"/>
    </source>
</evidence>
<dbReference type="Pfam" id="PF24621">
    <property type="entry name" value="DHQS_C"/>
    <property type="match status" value="1"/>
</dbReference>
<evidence type="ECO:0000256" key="16">
    <source>
        <dbReference type="ARBA" id="ARBA00023239"/>
    </source>
</evidence>
<reference evidence="26" key="1">
    <citation type="submission" date="2022-07" db="EMBL/GenBank/DDBJ databases">
        <title>Phylogenomic reconstructions and comparative analyses of Kickxellomycotina fungi.</title>
        <authorList>
            <person name="Reynolds N.K."/>
            <person name="Stajich J.E."/>
            <person name="Barry K."/>
            <person name="Grigoriev I.V."/>
            <person name="Crous P."/>
            <person name="Smith M.E."/>
        </authorList>
    </citation>
    <scope>NUCLEOTIDE SEQUENCE</scope>
    <source>
        <strain evidence="26">BCRC 34489</strain>
    </source>
</reference>
<comment type="similarity">
    <text evidence="19 20">In the 2nd section; belongs to the EPSP synthase family.</text>
</comment>
<dbReference type="InterPro" id="IPR031322">
    <property type="entry name" value="Shikimate/glucono_kinase"/>
</dbReference>
<feature type="binding site" evidence="19">
    <location>
        <begin position="99"/>
        <end position="102"/>
    </location>
    <ligand>
        <name>NAD(+)</name>
        <dbReference type="ChEBI" id="CHEBI:57540"/>
    </ligand>
</feature>
<dbReference type="Pfam" id="PF01761">
    <property type="entry name" value="DHQ_synthase"/>
    <property type="match status" value="1"/>
</dbReference>
<feature type="binding site" evidence="19">
    <location>
        <begin position="155"/>
        <end position="156"/>
    </location>
    <ligand>
        <name>NAD(+)</name>
        <dbReference type="ChEBI" id="CHEBI:57540"/>
    </ligand>
</feature>
<accession>A0A9W8H423</accession>
<keyword evidence="10 19" id="KW-0418">Kinase</keyword>
<dbReference type="NCBIfam" id="TIGR01356">
    <property type="entry name" value="aroA"/>
    <property type="match status" value="1"/>
</dbReference>
<dbReference type="InterPro" id="IPR006151">
    <property type="entry name" value="Shikm_DH/Glu-tRNA_Rdtase"/>
</dbReference>
<dbReference type="CDD" id="cd08195">
    <property type="entry name" value="DHQS"/>
    <property type="match status" value="1"/>
</dbReference>
<evidence type="ECO:0000256" key="13">
    <source>
        <dbReference type="ARBA" id="ARBA00022857"/>
    </source>
</evidence>
<feature type="binding site" evidence="19">
    <location>
        <begin position="59"/>
        <end position="61"/>
    </location>
    <ligand>
        <name>NAD(+)</name>
        <dbReference type="ChEBI" id="CHEBI:57540"/>
    </ligand>
</feature>
<keyword evidence="12 19" id="KW-0067">ATP-binding</keyword>
<dbReference type="PIRSF" id="PIRSF000514">
    <property type="entry name" value="Pentafunct_AroM"/>
    <property type="match status" value="1"/>
</dbReference>
<dbReference type="PANTHER" id="PTHR21090">
    <property type="entry name" value="AROM/DEHYDROQUINATE SYNTHASE"/>
    <property type="match status" value="1"/>
</dbReference>
<dbReference type="HAMAP" id="MF_00109">
    <property type="entry name" value="Shikimate_kinase"/>
    <property type="match status" value="1"/>
</dbReference>
<dbReference type="SUPFAM" id="SSF51735">
    <property type="entry name" value="NAD(P)-binding Rossmann-fold domains"/>
    <property type="match status" value="1"/>
</dbReference>
<dbReference type="GO" id="GO:0004764">
    <property type="term" value="F:shikimate 3-dehydrogenase (NADP+) activity"/>
    <property type="evidence" value="ECO:0007669"/>
    <property type="project" value="UniProtKB-UniRule"/>
</dbReference>
<comment type="pathway">
    <text evidence="19 20">Metabolic intermediate biosynthesis; chorismate biosynthesis; chorismate from D-erythrose 4-phosphate and phosphoenolpyruvate: step 5/7.</text>
</comment>
<comment type="catalytic activity">
    <reaction evidence="18">
        <text>3-phosphoshikimate + phosphoenolpyruvate = 5-O-(1-carboxyvinyl)-3-phosphoshikimate + phosphate</text>
        <dbReference type="Rhea" id="RHEA:21256"/>
        <dbReference type="ChEBI" id="CHEBI:43474"/>
        <dbReference type="ChEBI" id="CHEBI:57701"/>
        <dbReference type="ChEBI" id="CHEBI:58702"/>
        <dbReference type="ChEBI" id="CHEBI:145989"/>
        <dbReference type="EC" id="2.5.1.19"/>
    </reaction>
    <physiologicalReaction direction="left-to-right" evidence="18">
        <dbReference type="Rhea" id="RHEA:21257"/>
    </physiologicalReaction>
</comment>
<proteinExistence type="inferred from homology"/>
<dbReference type="GO" id="GO:0008652">
    <property type="term" value="P:amino acid biosynthetic process"/>
    <property type="evidence" value="ECO:0007669"/>
    <property type="project" value="UniProtKB-KW"/>
</dbReference>
<feature type="region of interest" description="Shikimate dehydrogenase" evidence="19">
    <location>
        <begin position="1345"/>
        <end position="1634"/>
    </location>
</feature>
<evidence type="ECO:0000259" key="21">
    <source>
        <dbReference type="Pfam" id="PF00275"/>
    </source>
</evidence>
<sequence>MAADTTTAGAGRALELAEVERISILGAESIVCGFHLADYIWNDVFRNLAAASTYVLITDTNLARLYVDKYQESFAAVWAHVNPERKAPRLLVHVLPPGETSKSRATKSAIEDWMLGEKCTRDTMVLALGGGVIGDLVGYVAATFMRGVAFVQIPTSLLAMVDSSIGGKTAVDTPAGKNLIGAFWQPKRIFMDMAVLSTLPAREFSNGMAEVVKTAAIWSSDEFDVLEASAEEVRAAVLEGQKGGSGASGLTAASRSAAQTQLLRVIAASARVKAHVVTHDERESGMRGLLNFGHTIGHAIEAVLSPQVLHGECVAVGCVLEAEVARRMGHLSEVGVARLTRCLRAYGLPTAMDDAALVRLVGARRLAELRPRRLLDIMALDKKTVGAQKRIVVLKRLGATLEMQPTAVADSLIAEVISAGVLVRPVPETPAGQAAAVVVVPPGSKSISNRALLLAALGNGECRIRNLLHSDDTQVMLAALQAMGGCTFGWEDDGDTLVVAGGGGRLQAPPHELFLGNAGTAARFLATTANLINAAGGSTVLTGNARMKQRPTGPLVDALRANGCSIDYCERTGSLPLRVHHDGRGLPGGRIQLAASVSSQYVSSILLCAPYARQPVVLELVGGKVISQPYIDMTIAMMAQFGCRVERVAENTYAVPAGAYANPAEYVVESDASSATYPLAFAAITGTQCTVPNIGSASLQGDARFAVDVLRPMGCTVEQTATSTTVRGPPRGQLRALGLVDMEPMTDAFLTAAVLAAVAAGGATDGVTRIRGIANQHVKECDRIAAMCDELARFGVATANHADGIDVHACALGSLKPGVPSVHCYDDHRVAMSLSLLACVSPQGAEIRERRCVGKTWPQWWDVLARDLGAPIAGADPAEEDAGAEGPKADVAKADASIVVIGMRGVGKTSLGRVAARALGLLFVDMDEHLEADVGQTIPEIVNGAGWAAFRQHESRLLAQVLTQTHATGALVVCGGGVVEEEANRRVLQQHRALGGPVVCLTPNMQHVAAYLNRDRSRPAYAVTSDINDVYARRLPLYAECCSHEYLVDKALLAATNAGDDDERPGAWAVIERDFVRLLRFASGRDLNRVSLAHPSFFVSLTAPDVRAYLPDALPRLTAGAHAIELRADLLLHAEPFAGAADLADAGTADEFVHYVHRQFTLLRHFSRLPVVFTVRTVPQGGAFPSSADALRMRLLHAAVQWGAEYVDVEVDSLAPALYAARQRSLVIASFHDPSGTRLRWAANECEFADEMLARARACGDVAKLISSARSWQDNVDCLDFVGRNHSVEQPLIALNMGYEGQMSRVTCPCLTPVTHPLLTAAAAPGQISVAQVHQARALLGLLPAQRFALLGSPIQQSPSPAMHNAAFGALGLPHTYRLLETSAADDEQVVALLRAADFGGASVTIPHKQTVMRLLDTLTPAAKRIGAVNTVIPVDDGKGGRVLLGDNTDYLGIVDCLRQAQLDCSGTADGRLPAVAEAKALVIGAGGTARAALFALHTLGVRSAVVFNRTAARAQELVREFADLFDSLGSVESLELAAEGGQLAYIVGTIPGCDLMIPEALFAQPAGVALDMAYKPRWTPLLEAAQKHAGWAVVHGVAVLVEQGIHQFEKWTRLTAPAAIMGDAVYAQYNAQF</sequence>
<evidence type="ECO:0000259" key="23">
    <source>
        <dbReference type="Pfam" id="PF01761"/>
    </source>
</evidence>
<feature type="binding site" evidence="19">
    <location>
        <position position="135"/>
    </location>
    <ligand>
        <name>NAD(+)</name>
        <dbReference type="ChEBI" id="CHEBI:57540"/>
    </ligand>
</feature>
<keyword evidence="14 19" id="KW-0560">Oxidoreductase</keyword>
<dbReference type="FunFam" id="3.40.50.1970:FF:000007">
    <property type="entry name" value="Pentafunctional AROM polypeptide"/>
    <property type="match status" value="1"/>
</dbReference>
<comment type="caution">
    <text evidence="26">The sequence shown here is derived from an EMBL/GenBank/DDBJ whole genome shotgun (WGS) entry which is preliminary data.</text>
</comment>
<comment type="similarity">
    <text evidence="4">Belongs to the EPSP synthase family.</text>
</comment>
<feature type="domain" description="3-dehydroquinate synthase N-terminal" evidence="23">
    <location>
        <begin position="94"/>
        <end position="205"/>
    </location>
</feature>
<keyword evidence="9 19" id="KW-0547">Nucleotide-binding</keyword>
<dbReference type="GO" id="GO:0046872">
    <property type="term" value="F:metal ion binding"/>
    <property type="evidence" value="ECO:0007669"/>
    <property type="project" value="UniProtKB-UniRule"/>
</dbReference>
<feature type="binding site" evidence="19">
    <location>
        <position position="294"/>
    </location>
    <ligand>
        <name>7-phospho-2-dehydro-3-deoxy-D-arabino-heptonate</name>
        <dbReference type="ChEBI" id="CHEBI:58394"/>
    </ligand>
</feature>
<evidence type="ECO:0000256" key="2">
    <source>
        <dbReference type="ARBA" id="ARBA00006477"/>
    </source>
</evidence>
<keyword evidence="27" id="KW-1185">Reference proteome</keyword>
<feature type="active site" description="Proton acceptor; for 3-dehydroquinate synthase activity" evidence="19">
    <location>
        <position position="298"/>
    </location>
</feature>
<evidence type="ECO:0000256" key="19">
    <source>
        <dbReference type="HAMAP-Rule" id="MF_03143"/>
    </source>
</evidence>
<feature type="domain" description="Shikimate dehydrogenase substrate binding N-terminal" evidence="24">
    <location>
        <begin position="1350"/>
        <end position="1432"/>
    </location>
</feature>
<dbReference type="Pfam" id="PF01202">
    <property type="entry name" value="SKI"/>
    <property type="match status" value="1"/>
</dbReference>
<evidence type="ECO:0000256" key="14">
    <source>
        <dbReference type="ARBA" id="ARBA00023002"/>
    </source>
</evidence>
<dbReference type="NCBIfam" id="TIGR01357">
    <property type="entry name" value="aroB"/>
    <property type="match status" value="1"/>
</dbReference>
<comment type="caution">
    <text evidence="19">Lacks conserved residue(s) required for the propagation of feature annotation.</text>
</comment>
<feature type="domain" description="Quinate/shikimate 5-dehydrogenase/glutamyl-tRNA reductase" evidence="22">
    <location>
        <begin position="1472"/>
        <end position="1524"/>
    </location>
</feature>
<comment type="similarity">
    <text evidence="3">In the N-terminal section; belongs to the shikimate kinase family.</text>
</comment>
<dbReference type="InterPro" id="IPR036291">
    <property type="entry name" value="NAD(P)-bd_dom_sf"/>
</dbReference>
<dbReference type="InterPro" id="IPR013785">
    <property type="entry name" value="Aldolase_TIM"/>
</dbReference>
<dbReference type="EMBL" id="JANBUM010000518">
    <property type="protein sequence ID" value="KAJ2776158.1"/>
    <property type="molecule type" value="Genomic_DNA"/>
</dbReference>
<dbReference type="EC" id="2.7.1.71" evidence="19"/>
<dbReference type="PROSITE" id="PS00104">
    <property type="entry name" value="EPSP_SYNTHASE_1"/>
    <property type="match status" value="1"/>
</dbReference>
<dbReference type="SUPFAM" id="SSF55205">
    <property type="entry name" value="EPT/RTPC-like"/>
    <property type="match status" value="1"/>
</dbReference>
<name>A0A9W8H423_9FUNG</name>
<dbReference type="OrthoDB" id="204377at2759"/>
<feature type="binding site" evidence="19">
    <location>
        <position position="210"/>
    </location>
    <ligand>
        <name>Zn(2+)</name>
        <dbReference type="ChEBI" id="CHEBI:29105"/>
        <note>catalytic</note>
    </ligand>
</feature>
<dbReference type="PANTHER" id="PTHR21090:SF5">
    <property type="entry name" value="PENTAFUNCTIONAL AROM POLYPEPTIDE"/>
    <property type="match status" value="1"/>
</dbReference>
<feature type="binding site" evidence="19">
    <location>
        <position position="168"/>
    </location>
    <ligand>
        <name>7-phospho-2-dehydro-3-deoxy-D-arabino-heptonate</name>
        <dbReference type="ChEBI" id="CHEBI:58394"/>
    </ligand>
</feature>
<dbReference type="NCBIfam" id="TIGR01809">
    <property type="entry name" value="Shik-DH-AROM"/>
    <property type="match status" value="1"/>
</dbReference>
<evidence type="ECO:0000256" key="10">
    <source>
        <dbReference type="ARBA" id="ARBA00022777"/>
    </source>
</evidence>
<feature type="binding site" evidence="19">
    <location>
        <begin position="130"/>
        <end position="132"/>
    </location>
    <ligand>
        <name>NAD(+)</name>
        <dbReference type="ChEBI" id="CHEBI:57540"/>
    </ligand>
</feature>
<comment type="pathway">
    <text evidence="19 20">Metabolic intermediate biosynthesis; chorismate biosynthesis; chorismate from D-erythrose 4-phosphate and phosphoenolpyruvate: step 4/7.</text>
</comment>
<evidence type="ECO:0000313" key="26">
    <source>
        <dbReference type="EMBL" id="KAJ2776158.1"/>
    </source>
</evidence>
<dbReference type="PRINTS" id="PR01100">
    <property type="entry name" value="SHIKIMTKNASE"/>
</dbReference>
<keyword evidence="8 19" id="KW-0479">Metal-binding</keyword>
<dbReference type="Gene3D" id="3.65.10.10">
    <property type="entry name" value="Enolpyruvate transferase domain"/>
    <property type="match status" value="2"/>
</dbReference>
<dbReference type="InterPro" id="IPR036968">
    <property type="entry name" value="Enolpyruvate_Tfrase_sf"/>
</dbReference>
<evidence type="ECO:0000256" key="15">
    <source>
        <dbReference type="ARBA" id="ARBA00023141"/>
    </source>
</evidence>
<dbReference type="CDD" id="cd00464">
    <property type="entry name" value="SK"/>
    <property type="match status" value="1"/>
</dbReference>